<feature type="repeat" description="WD" evidence="8">
    <location>
        <begin position="138"/>
        <end position="179"/>
    </location>
</feature>
<dbReference type="GO" id="GO:0000922">
    <property type="term" value="C:spindle pole"/>
    <property type="evidence" value="ECO:0007669"/>
    <property type="project" value="UniProtKB-SubCell"/>
</dbReference>
<dbReference type="InterPro" id="IPR019775">
    <property type="entry name" value="WD40_repeat_CS"/>
</dbReference>
<dbReference type="GO" id="GO:0051013">
    <property type="term" value="P:microtubule severing"/>
    <property type="evidence" value="ECO:0007669"/>
    <property type="project" value="UniProtKB-UniRule"/>
</dbReference>
<dbReference type="GO" id="GO:0005874">
    <property type="term" value="C:microtubule"/>
    <property type="evidence" value="ECO:0007669"/>
    <property type="project" value="UniProtKB-KW"/>
</dbReference>
<keyword evidence="2 7" id="KW-0963">Cytoplasm</keyword>
<dbReference type="Proteomes" id="UP000233040">
    <property type="component" value="Unassembled WGS sequence"/>
</dbReference>
<dbReference type="InterPro" id="IPR026962">
    <property type="entry name" value="KTNB1"/>
</dbReference>
<keyword evidence="7" id="KW-0498">Mitosis</keyword>
<accession>A0A2K5RZ96</accession>
<dbReference type="GO" id="GO:0007079">
    <property type="term" value="P:mitotic chromosome movement towards spindle pole"/>
    <property type="evidence" value="ECO:0007669"/>
    <property type="project" value="UniProtKB-UniRule"/>
</dbReference>
<evidence type="ECO:0000256" key="9">
    <source>
        <dbReference type="SAM" id="MobiDB-lite"/>
    </source>
</evidence>
<organism evidence="11 12">
    <name type="scientific">Cebus imitator</name>
    <name type="common">Panamanian white-faced capuchin</name>
    <name type="synonym">Cebus capucinus imitator</name>
    <dbReference type="NCBI Taxonomy" id="2715852"/>
    <lineage>
        <taxon>Eukaryota</taxon>
        <taxon>Metazoa</taxon>
        <taxon>Chordata</taxon>
        <taxon>Craniata</taxon>
        <taxon>Vertebrata</taxon>
        <taxon>Euteleostomi</taxon>
        <taxon>Mammalia</taxon>
        <taxon>Eutheria</taxon>
        <taxon>Euarchontoglires</taxon>
        <taxon>Primates</taxon>
        <taxon>Haplorrhini</taxon>
        <taxon>Platyrrhini</taxon>
        <taxon>Cebidae</taxon>
        <taxon>Cebinae</taxon>
        <taxon>Cebus</taxon>
    </lineage>
</organism>
<keyword evidence="7" id="KW-0132">Cell division</keyword>
<evidence type="ECO:0000256" key="5">
    <source>
        <dbReference type="ARBA" id="ARBA00022737"/>
    </source>
</evidence>
<dbReference type="PRINTS" id="PR00320">
    <property type="entry name" value="GPROTEINBRPT"/>
</dbReference>
<dbReference type="Ensembl" id="ENSCCAT00000051219.1">
    <property type="protein sequence ID" value="ENSCCAP00000033450.1"/>
    <property type="gene ID" value="ENSCCAG00000034692.1"/>
</dbReference>
<dbReference type="CDD" id="cd00200">
    <property type="entry name" value="WD40"/>
    <property type="match status" value="1"/>
</dbReference>
<dbReference type="PROSITE" id="PS00678">
    <property type="entry name" value="WD_REPEATS_1"/>
    <property type="match status" value="2"/>
</dbReference>
<dbReference type="InterPro" id="IPR036322">
    <property type="entry name" value="WD40_repeat_dom_sf"/>
</dbReference>
<name>A0A2K5RZ96_CEBIM</name>
<dbReference type="PROSITE" id="PS50082">
    <property type="entry name" value="WD_REPEATS_2"/>
    <property type="match status" value="5"/>
</dbReference>
<evidence type="ECO:0000256" key="3">
    <source>
        <dbReference type="ARBA" id="ARBA00022574"/>
    </source>
</evidence>
<dbReference type="SUPFAM" id="SSF50978">
    <property type="entry name" value="WD40 repeat-like"/>
    <property type="match status" value="1"/>
</dbReference>
<protein>
    <recommendedName>
        <fullName evidence="7">Katanin p80 WD40 repeat-containing subunit B1</fullName>
        <shortName evidence="7">Katanin p80 subunit B1</shortName>
    </recommendedName>
    <alternativeName>
        <fullName evidence="7">p80 katanin</fullName>
    </alternativeName>
</protein>
<dbReference type="InterPro" id="IPR020472">
    <property type="entry name" value="WD40_PAC1"/>
</dbReference>
<proteinExistence type="inferred from homology"/>
<dbReference type="FunFam" id="2.130.10.10:FF:000462">
    <property type="entry name" value="Katanin p80 WD40 repeat-containing subunit B1"/>
    <property type="match status" value="1"/>
</dbReference>
<feature type="domain" description="Katanin p80 subunit C-terminal" evidence="10">
    <location>
        <begin position="489"/>
        <end position="647"/>
    </location>
</feature>
<feature type="compositionally biased region" description="Polar residues" evidence="9">
    <location>
        <begin position="335"/>
        <end position="346"/>
    </location>
</feature>
<feature type="repeat" description="WD" evidence="8">
    <location>
        <begin position="59"/>
        <end position="100"/>
    </location>
</feature>
<dbReference type="SMART" id="SM00320">
    <property type="entry name" value="WD40"/>
    <property type="match status" value="6"/>
</dbReference>
<reference evidence="11" key="2">
    <citation type="submission" date="2025-09" db="UniProtKB">
        <authorList>
            <consortium name="Ensembl"/>
        </authorList>
    </citation>
    <scope>IDENTIFICATION</scope>
</reference>
<dbReference type="Pfam" id="PF13925">
    <property type="entry name" value="Katanin_con80"/>
    <property type="match status" value="1"/>
</dbReference>
<dbReference type="GO" id="GO:0008017">
    <property type="term" value="F:microtubule binding"/>
    <property type="evidence" value="ECO:0007669"/>
    <property type="project" value="UniProtKB-UniRule"/>
</dbReference>
<comment type="subunit">
    <text evidence="7">Interacts with KATNA1. This interaction enhances the microtubule binding and severing activity of KATNA1 and also targets this activity to the centrosome. This interaction is weakly competed by KATNBL1 which has a lower affinity for it. Interacts with ASPM; the katanin complex formation KATNA1:KATNB1 is required for the association of ASPM. Interacts with dynein, microtubules, NDEL1 and PAFAH1B1. Interacts with KATNAL1; this interaction is weakly competed by KATNBL1 which has a lower affinity for it. Interacts with CAMSAP2 and CAMSAP3; leading to regulate the length of CAMSAP-decorated microtubule stretches.</text>
</comment>
<dbReference type="Pfam" id="PF00400">
    <property type="entry name" value="WD40"/>
    <property type="match status" value="6"/>
</dbReference>
<keyword evidence="6 7" id="KW-0206">Cytoskeleton</keyword>
<dbReference type="PROSITE" id="PS50294">
    <property type="entry name" value="WD_REPEATS_REGION"/>
    <property type="match status" value="4"/>
</dbReference>
<sequence>MATPVVTKTAWKLQEIVAHASNVSSLVLGKASGRLLATGGDDCRVNLWSINKPNCIMSLTGHTSPVESVRLNTPEELIVAGSQSGSIRVWDLEAAKILRTLMGHKANICSLDFHPYGEFVASGSQDTNIKVRSCSMTGSGHSQAVRCLRFSPDGKWLASAADDHTVKLWDLTAGKMMSEFPGHTGPVNVVEFHPNEYLLASGSSDRTIRFWDLEKFQVVSCIEGEPGPVRSVLFNPDGCCLYSGCQDSLRVYGWEPERCFDVILVNWGKVADLAICNDQLIGVAFSQSNVSSYVVDLTRVTRTGTVARDPVQDHRPLAQPPPNPSAPLRRIYERPSTTCSRPQRVKQNSESERRSPSSEDDRDERESRAEIQNAEDYNEIFQPKNSISEAGLPPPSSPFASFPDVATAKEAAKPSPAMDVQFPVPNLEVLPRPLVVASTPAPAPKAEPAIIPATRNEPIGLKASDFLPAVKISQQAELVDDDAMSQIRKGHDTMCVVLTSRHKNLDTVRAVWTTSDIKTSVDSAVAINDLSVVVDLLNIVNQKASLWKLDLCTTVLPQIEKLLQSKYESYVQTGCTSLKLILQRFLPLITDMLAAPPSVGVDISREERLHKCRLCHKQLKSISGLVKSKSGLSGRHGSTFRELHLLMASLD</sequence>
<dbReference type="InterPro" id="IPR028021">
    <property type="entry name" value="Katanin_C-terminal"/>
</dbReference>
<evidence type="ECO:0000313" key="11">
    <source>
        <dbReference type="Ensembl" id="ENSCCAP00000033450.1"/>
    </source>
</evidence>
<gene>
    <name evidence="7" type="primary">KATNB1</name>
</gene>
<evidence type="ECO:0000256" key="2">
    <source>
        <dbReference type="ARBA" id="ARBA00022490"/>
    </source>
</evidence>
<feature type="repeat" description="WD" evidence="8">
    <location>
        <begin position="180"/>
        <end position="221"/>
    </location>
</feature>
<feature type="compositionally biased region" description="Basic and acidic residues" evidence="9">
    <location>
        <begin position="347"/>
        <end position="369"/>
    </location>
</feature>
<dbReference type="GeneTree" id="ENSGT00940000157918"/>
<dbReference type="AlphaFoldDB" id="A0A2K5RZ96"/>
<dbReference type="GO" id="GO:0005813">
    <property type="term" value="C:centrosome"/>
    <property type="evidence" value="ECO:0007669"/>
    <property type="project" value="UniProtKB-SubCell"/>
</dbReference>
<dbReference type="GO" id="GO:0005737">
    <property type="term" value="C:cytoplasm"/>
    <property type="evidence" value="ECO:0007669"/>
    <property type="project" value="UniProtKB-SubCell"/>
</dbReference>
<keyword evidence="12" id="KW-1185">Reference proteome</keyword>
<comment type="subcellular location">
    <subcellularLocation>
        <location evidence="1 7">Cytoplasm</location>
        <location evidence="1 7">Cytoskeleton</location>
    </subcellularLocation>
    <subcellularLocation>
        <location evidence="7">Cytoplasm</location>
    </subcellularLocation>
    <subcellularLocation>
        <location evidence="7">Cytoplasm</location>
        <location evidence="7">Cytoskeleton</location>
        <location evidence="7">Microtubule organizing center</location>
        <location evidence="7">Centrosome</location>
    </subcellularLocation>
    <subcellularLocation>
        <location evidence="7">Cytoplasm</location>
        <location evidence="7">Cytoskeleton</location>
        <location evidence="7">Spindle pole</location>
    </subcellularLocation>
    <subcellularLocation>
        <location evidence="7">Cytoplasm</location>
        <location evidence="7">Cytoskeleton</location>
        <location evidence="7">Spindle</location>
    </subcellularLocation>
    <text evidence="7">Predominantly cytoplasmic. Localized to the interphase centrosome and mitotic spindle poles. Localizes within the cytoplasm, partially overlapping with microtubules, in interphase and to the mitotic spindle and spindle poles during mitosis.</text>
</comment>
<evidence type="ECO:0000259" key="10">
    <source>
        <dbReference type="Pfam" id="PF13925"/>
    </source>
</evidence>
<dbReference type="GO" id="GO:0051301">
    <property type="term" value="P:cell division"/>
    <property type="evidence" value="ECO:0007669"/>
    <property type="project" value="UniProtKB-KW"/>
</dbReference>
<dbReference type="Gene3D" id="2.130.10.10">
    <property type="entry name" value="YVTN repeat-like/Quinoprotein amine dehydrogenase"/>
    <property type="match status" value="2"/>
</dbReference>
<dbReference type="GO" id="GO:0008352">
    <property type="term" value="C:katanin complex"/>
    <property type="evidence" value="ECO:0007669"/>
    <property type="project" value="InterPro"/>
</dbReference>
<comment type="function">
    <text evidence="7">Participates in a complex which severs microtubules in an ATP-dependent manner. May act to target the enzymatic subunit of this complex to sites of action such as the centrosome. Microtubule severing may promote rapid reorganization of cellular microtubule arrays and the release of microtubules from the centrosome following nucleation. Microtubule release from the mitotic spindle poles may allow depolymerization of the microtubule end proximal to the spindle pole, leading to poleward microtubule flux and poleward motion of chromosome. Microtubule release within the cell body of neurons may be required for their transport into neuronal processes by microtubule-dependent motor proteins. This transport is required for axonal growth.</text>
</comment>
<evidence type="ECO:0000256" key="1">
    <source>
        <dbReference type="ARBA" id="ARBA00004245"/>
    </source>
</evidence>
<feature type="repeat" description="WD" evidence="8">
    <location>
        <begin position="16"/>
        <end position="58"/>
    </location>
</feature>
<evidence type="ECO:0000313" key="12">
    <source>
        <dbReference type="Proteomes" id="UP000233040"/>
    </source>
</evidence>
<evidence type="ECO:0000256" key="6">
    <source>
        <dbReference type="ARBA" id="ARBA00023212"/>
    </source>
</evidence>
<keyword evidence="5" id="KW-0677">Repeat</keyword>
<feature type="region of interest" description="Disordered" evidence="9">
    <location>
        <begin position="305"/>
        <end position="380"/>
    </location>
</feature>
<dbReference type="HAMAP" id="MF_03022">
    <property type="entry name" value="Katanin_p80_B1"/>
    <property type="match status" value="1"/>
</dbReference>
<keyword evidence="4 7" id="KW-0493">Microtubule</keyword>
<feature type="repeat" description="WD" evidence="8">
    <location>
        <begin position="101"/>
        <end position="131"/>
    </location>
</feature>
<dbReference type="PANTHER" id="PTHR19845">
    <property type="entry name" value="KATANIN P80 SUBUNIT"/>
    <property type="match status" value="1"/>
</dbReference>
<evidence type="ECO:0000256" key="8">
    <source>
        <dbReference type="PROSITE-ProRule" id="PRU00221"/>
    </source>
</evidence>
<reference evidence="11" key="1">
    <citation type="submission" date="2025-08" db="UniProtKB">
        <authorList>
            <consortium name="Ensembl"/>
        </authorList>
    </citation>
    <scope>IDENTIFICATION</scope>
</reference>
<dbReference type="GO" id="GO:0031117">
    <property type="term" value="P:positive regulation of microtubule depolymerization"/>
    <property type="evidence" value="ECO:0007669"/>
    <property type="project" value="UniProtKB-UniRule"/>
</dbReference>
<dbReference type="FunFam" id="2.130.10.10:FF:000348">
    <property type="entry name" value="Katanin p80 WD40 repeat-containing subunit B1"/>
    <property type="match status" value="1"/>
</dbReference>
<keyword evidence="7" id="KW-0131">Cell cycle</keyword>
<keyword evidence="3 8" id="KW-0853">WD repeat</keyword>
<comment type="similarity">
    <text evidence="7">Belongs to the WD repeat KATNB1 family.</text>
</comment>
<evidence type="ECO:0000256" key="7">
    <source>
        <dbReference type="HAMAP-Rule" id="MF_03022"/>
    </source>
</evidence>
<dbReference type="InterPro" id="IPR001680">
    <property type="entry name" value="WD40_rpt"/>
</dbReference>
<evidence type="ECO:0000256" key="4">
    <source>
        <dbReference type="ARBA" id="ARBA00022701"/>
    </source>
</evidence>
<dbReference type="InterPro" id="IPR015943">
    <property type="entry name" value="WD40/YVTN_repeat-like_dom_sf"/>
</dbReference>
<dbReference type="GO" id="GO:0007019">
    <property type="term" value="P:microtubule depolymerization"/>
    <property type="evidence" value="ECO:0007669"/>
    <property type="project" value="TreeGrafter"/>
</dbReference>
<dbReference type="PANTHER" id="PTHR19845:SF0">
    <property type="entry name" value="KATANIN P80 WD40 REPEAT-CONTAINING SUBUNIT B1"/>
    <property type="match status" value="1"/>
</dbReference>